<sequence length="73" mass="8175">MAGSDVTQYQSPQAASRMGLGARWHLGCSGDHGSYPQMKNLYRAQSRAKPVERNPRGQMVYFNPYSEWLGPSL</sequence>
<dbReference type="Proteomes" id="UP001488805">
    <property type="component" value="Unassembled WGS sequence"/>
</dbReference>
<evidence type="ECO:0000313" key="1">
    <source>
        <dbReference type="EMBL" id="KAK9541890.1"/>
    </source>
</evidence>
<accession>A0AAW1G5P0</accession>
<gene>
    <name evidence="1" type="ORF">VZT92_001908</name>
</gene>
<keyword evidence="2" id="KW-1185">Reference proteome</keyword>
<dbReference type="AlphaFoldDB" id="A0AAW1G5P0"/>
<reference evidence="1 2" key="1">
    <citation type="journal article" date="2024" name="Genome Biol. Evol.">
        <title>Chromosome-level genome assembly of the viviparous eelpout Zoarces viviparus.</title>
        <authorList>
            <person name="Fuhrmann N."/>
            <person name="Brasseur M.V."/>
            <person name="Bakowski C.E."/>
            <person name="Podsiadlowski L."/>
            <person name="Prost S."/>
            <person name="Krehenwinkel H."/>
            <person name="Mayer C."/>
        </authorList>
    </citation>
    <scope>NUCLEOTIDE SEQUENCE [LARGE SCALE GENOMIC DNA]</scope>
    <source>
        <strain evidence="1">NO-MEL_2022_Ind0_liver</strain>
    </source>
</reference>
<proteinExistence type="predicted"/>
<name>A0AAW1G5P0_ZOAVI</name>
<protein>
    <submittedName>
        <fullName evidence="1">Uncharacterized protein</fullName>
    </submittedName>
</protein>
<evidence type="ECO:0000313" key="2">
    <source>
        <dbReference type="Proteomes" id="UP001488805"/>
    </source>
</evidence>
<comment type="caution">
    <text evidence="1">The sequence shown here is derived from an EMBL/GenBank/DDBJ whole genome shotgun (WGS) entry which is preliminary data.</text>
</comment>
<organism evidence="1 2">
    <name type="scientific">Zoarces viviparus</name>
    <name type="common">Viviparous eelpout</name>
    <name type="synonym">Blennius viviparus</name>
    <dbReference type="NCBI Taxonomy" id="48416"/>
    <lineage>
        <taxon>Eukaryota</taxon>
        <taxon>Metazoa</taxon>
        <taxon>Chordata</taxon>
        <taxon>Craniata</taxon>
        <taxon>Vertebrata</taxon>
        <taxon>Euteleostomi</taxon>
        <taxon>Actinopterygii</taxon>
        <taxon>Neopterygii</taxon>
        <taxon>Teleostei</taxon>
        <taxon>Neoteleostei</taxon>
        <taxon>Acanthomorphata</taxon>
        <taxon>Eupercaria</taxon>
        <taxon>Perciformes</taxon>
        <taxon>Cottioidei</taxon>
        <taxon>Zoarcales</taxon>
        <taxon>Zoarcidae</taxon>
        <taxon>Zoarcinae</taxon>
        <taxon>Zoarces</taxon>
    </lineage>
</organism>
<dbReference type="EMBL" id="JBCEZU010000002">
    <property type="protein sequence ID" value="KAK9541890.1"/>
    <property type="molecule type" value="Genomic_DNA"/>
</dbReference>